<dbReference type="AlphaFoldDB" id="A0A7T7D8W2"/>
<dbReference type="RefSeq" id="WP_197714232.1">
    <property type="nucleotide sequence ID" value="NZ_CP034413.3"/>
</dbReference>
<dbReference type="GeneID" id="89522993"/>
<evidence type="ECO:0000313" key="2">
    <source>
        <dbReference type="Proteomes" id="UP000298642"/>
    </source>
</evidence>
<dbReference type="Proteomes" id="UP000298642">
    <property type="component" value="Chromosome"/>
</dbReference>
<dbReference type="EMBL" id="CP034413">
    <property type="protein sequence ID" value="QQL05877.1"/>
    <property type="molecule type" value="Genomic_DNA"/>
</dbReference>
<dbReference type="KEGG" id="obj:EIO64_18455"/>
<name>A0A7T7D8W2_9FIRM</name>
<evidence type="ECO:0000313" key="1">
    <source>
        <dbReference type="EMBL" id="QQL05877.1"/>
    </source>
</evidence>
<reference evidence="2" key="1">
    <citation type="submission" date="2018-12" db="EMBL/GenBank/DDBJ databases">
        <title>Dusodibacter welbiota gen. nov., sp. nov., isolated from human faeces and emended description of the Oscillibacter genus.</title>
        <authorList>
            <person name="Le Roy T."/>
            <person name="Van der Smissen P."/>
            <person name="Delzenne N."/>
            <person name="Muccioli G."/>
            <person name="Collet J.F."/>
            <person name="Cani P.D."/>
        </authorList>
    </citation>
    <scope>NUCLEOTIDE SEQUENCE [LARGE SCALE GENOMIC DNA]</scope>
    <source>
        <strain evidence="2">J115</strain>
    </source>
</reference>
<organism evidence="1 2">
    <name type="scientific">Dysosmobacter welbionis</name>
    <dbReference type="NCBI Taxonomy" id="2093857"/>
    <lineage>
        <taxon>Bacteria</taxon>
        <taxon>Bacillati</taxon>
        <taxon>Bacillota</taxon>
        <taxon>Clostridia</taxon>
        <taxon>Eubacteriales</taxon>
        <taxon>Oscillospiraceae</taxon>
        <taxon>Dysosmobacter</taxon>
    </lineage>
</organism>
<protein>
    <submittedName>
        <fullName evidence="1">Uncharacterized protein</fullName>
    </submittedName>
</protein>
<sequence>MEYFLCGGRDARKTAFPQDISQGKDKEFLRDVLNTYRSNNKSADLRGRCGYSIGSREYLNYAERKVPLQDLPAICSDDYDGGIKGSLEDIVRQLQRDLSQNERENNYITDDTARNLHAAVSELEHCGISTGISDSMIERLAWFVGGNAARTRRIEFRRAAAGGRSLRKKD</sequence>
<accession>A0A7T7D8W2</accession>
<gene>
    <name evidence="1" type="ORF">EIO64_18455</name>
</gene>
<keyword evidence="2" id="KW-1185">Reference proteome</keyword>
<proteinExistence type="predicted"/>